<feature type="domain" description="MacB-like periplasmic core" evidence="9">
    <location>
        <begin position="84"/>
        <end position="296"/>
    </location>
</feature>
<evidence type="ECO:0000313" key="10">
    <source>
        <dbReference type="EMBL" id="MEK9502422.1"/>
    </source>
</evidence>
<feature type="transmembrane region" description="Helical" evidence="7">
    <location>
        <begin position="477"/>
        <end position="501"/>
    </location>
</feature>
<feature type="transmembrane region" description="Helical" evidence="7">
    <location>
        <begin position="803"/>
        <end position="829"/>
    </location>
</feature>
<feature type="transmembrane region" description="Helical" evidence="7">
    <location>
        <begin position="382"/>
        <end position="409"/>
    </location>
</feature>
<evidence type="ECO:0000256" key="2">
    <source>
        <dbReference type="ARBA" id="ARBA00022475"/>
    </source>
</evidence>
<dbReference type="PANTHER" id="PTHR30572">
    <property type="entry name" value="MEMBRANE COMPONENT OF TRANSPORTER-RELATED"/>
    <property type="match status" value="1"/>
</dbReference>
<gene>
    <name evidence="10" type="ORF">WI372_15620</name>
</gene>
<dbReference type="EMBL" id="JBBHLI010000011">
    <property type="protein sequence ID" value="MEK9502422.1"/>
    <property type="molecule type" value="Genomic_DNA"/>
</dbReference>
<evidence type="ECO:0000256" key="7">
    <source>
        <dbReference type="SAM" id="Phobius"/>
    </source>
</evidence>
<accession>A0ABU9ECG1</accession>
<feature type="domain" description="ABC3 transporter permease C-terminal" evidence="8">
    <location>
        <begin position="343"/>
        <end position="458"/>
    </location>
</feature>
<keyword evidence="4 7" id="KW-1133">Transmembrane helix</keyword>
<feature type="transmembrane region" description="Helical" evidence="7">
    <location>
        <begin position="337"/>
        <end position="361"/>
    </location>
</feature>
<evidence type="ECO:0000256" key="3">
    <source>
        <dbReference type="ARBA" id="ARBA00022692"/>
    </source>
</evidence>
<evidence type="ECO:0000259" key="8">
    <source>
        <dbReference type="Pfam" id="PF02687"/>
    </source>
</evidence>
<proteinExistence type="inferred from homology"/>
<organism evidence="10 11">
    <name type="scientific">Gaopeijia maritima</name>
    <dbReference type="NCBI Taxonomy" id="3119007"/>
    <lineage>
        <taxon>Bacteria</taxon>
        <taxon>Pseudomonadati</taxon>
        <taxon>Gemmatimonadota</taxon>
        <taxon>Longimicrobiia</taxon>
        <taxon>Gaopeijiales</taxon>
        <taxon>Gaopeijiaceae</taxon>
        <taxon>Gaopeijia</taxon>
    </lineage>
</organism>
<evidence type="ECO:0000259" key="9">
    <source>
        <dbReference type="Pfam" id="PF12704"/>
    </source>
</evidence>
<dbReference type="Pfam" id="PF02687">
    <property type="entry name" value="FtsX"/>
    <property type="match status" value="2"/>
</dbReference>
<evidence type="ECO:0000256" key="1">
    <source>
        <dbReference type="ARBA" id="ARBA00004651"/>
    </source>
</evidence>
<name>A0ABU9ECG1_9BACT</name>
<comment type="similarity">
    <text evidence="6">Belongs to the ABC-4 integral membrane protein family.</text>
</comment>
<keyword evidence="2" id="KW-1003">Cell membrane</keyword>
<evidence type="ECO:0000313" key="11">
    <source>
        <dbReference type="Proteomes" id="UP001484239"/>
    </source>
</evidence>
<dbReference type="Proteomes" id="UP001484239">
    <property type="component" value="Unassembled WGS sequence"/>
</dbReference>
<feature type="transmembrane region" description="Helical" evidence="7">
    <location>
        <begin position="429"/>
        <end position="456"/>
    </location>
</feature>
<dbReference type="PANTHER" id="PTHR30572:SF4">
    <property type="entry name" value="ABC TRANSPORTER PERMEASE YTRF"/>
    <property type="match status" value="1"/>
</dbReference>
<dbReference type="InterPro" id="IPR003838">
    <property type="entry name" value="ABC3_permease_C"/>
</dbReference>
<evidence type="ECO:0000256" key="6">
    <source>
        <dbReference type="ARBA" id="ARBA00038076"/>
    </source>
</evidence>
<feature type="transmembrane region" description="Helical" evidence="7">
    <location>
        <begin position="746"/>
        <end position="768"/>
    </location>
</feature>
<feature type="transmembrane region" description="Helical" evidence="7">
    <location>
        <begin position="835"/>
        <end position="854"/>
    </location>
</feature>
<keyword evidence="3 7" id="KW-0812">Transmembrane</keyword>
<dbReference type="InterPro" id="IPR025857">
    <property type="entry name" value="MacB_PCD"/>
</dbReference>
<protein>
    <submittedName>
        <fullName evidence="10">ABC transporter permease</fullName>
    </submittedName>
</protein>
<evidence type="ECO:0000256" key="5">
    <source>
        <dbReference type="ARBA" id="ARBA00023136"/>
    </source>
</evidence>
<keyword evidence="11" id="KW-1185">Reference proteome</keyword>
<sequence>MDIAGALVSLAGRLVPATRRSDWRREWTAELAEARRSGRSPLRLAAGAMSDAWAMRRVEAAGGWSVALEVRRALRSLRNSPAFSLASVATLAVGVAATTTMLTLVDSILLRPLEIPEAERVVRIHHTFEGREGGNPIAPFALPFFQEHGRAFELIGAHWGPSDYTLASTDTPERVRGVRATPELLTLLGATTAVGRLFDAADAEEELGGVLLAHHLWVRIFGSDPAVVGGTIELDGRTRPVLGVLREGVELPGHDIDVWLPYVVPAGIRADDSFRLYPLARLAEGVAPAVAEEDLARMTARFPEAADFYRVLLDEYGLTTGMRPLRDEIVGDIERPLWIVLGAVFVVLAVAAGNAATLYLTRTEDRRQEVAVRRALGAGRRGVAAHFFAESAAIALTAGALGLAVAWLTVRAIPLFAPSALPRVDELALGWRMIGATGALSLLLAGVLSLYPILRFGSDDPGPLRSRVTGETRSQRAVGSGMVVAQVALAVVLLTGSALLLRTFVALRSVDPGFEPAGVLVADFALSPPAYPSTPEILDVHDRLLRRLEALPGVQAAALGPSPVGFRGCNGLYIEGRLVPADAAPPCVPVLFASPGYWSLLEVDVLEGETLGEAAGDGMVPQALVSAETASRLWPSGDAVGAGVHPSPRRGPPWYPVRGVVESVRNGGPDQSPGEALYLPFAAMAELGWVQHGFTLLVRTEPGRELDLVPLVRGVLDEVAPSTPLSGAHTLLDAHRATMHRSALTLGLLGAAAGITLLLGLVGLYGVVAHRVGAIRAEIGLRMALGAAASEVRGMVLGRALRLVAAGAALGLGLALLVTRVLATLLFGVEPADPASIGSALAVLFATAFAACWIPAARAGRTDPAAVLKG</sequence>
<dbReference type="RefSeq" id="WP_405285778.1">
    <property type="nucleotide sequence ID" value="NZ_CP144380.1"/>
</dbReference>
<reference evidence="10 11" key="1">
    <citation type="submission" date="2024-02" db="EMBL/GenBank/DDBJ databases">
        <title>A novel Gemmatimonadota bacterium.</title>
        <authorList>
            <person name="Du Z.-J."/>
            <person name="Ye Y.-Q."/>
        </authorList>
    </citation>
    <scope>NUCLEOTIDE SEQUENCE [LARGE SCALE GENOMIC DNA]</scope>
    <source>
        <strain evidence="10 11">DH-20</strain>
    </source>
</reference>
<feature type="domain" description="ABC3 transporter permease C-terminal" evidence="8">
    <location>
        <begin position="752"/>
        <end position="864"/>
    </location>
</feature>
<evidence type="ECO:0000256" key="4">
    <source>
        <dbReference type="ARBA" id="ARBA00022989"/>
    </source>
</evidence>
<comment type="caution">
    <text evidence="10">The sequence shown here is derived from an EMBL/GenBank/DDBJ whole genome shotgun (WGS) entry which is preliminary data.</text>
</comment>
<dbReference type="InterPro" id="IPR050250">
    <property type="entry name" value="Macrolide_Exporter_MacB"/>
</dbReference>
<dbReference type="Pfam" id="PF12704">
    <property type="entry name" value="MacB_PCD"/>
    <property type="match status" value="1"/>
</dbReference>
<comment type="subcellular location">
    <subcellularLocation>
        <location evidence="1">Cell membrane</location>
        <topology evidence="1">Multi-pass membrane protein</topology>
    </subcellularLocation>
</comment>
<keyword evidence="5 7" id="KW-0472">Membrane</keyword>